<protein>
    <submittedName>
        <fullName evidence="1">Uncharacterized protein</fullName>
    </submittedName>
</protein>
<reference evidence="1" key="2">
    <citation type="journal article" date="2023" name="IMA Fungus">
        <title>Comparative genomic study of the Penicillium genus elucidates a diverse pangenome and 15 lateral gene transfer events.</title>
        <authorList>
            <person name="Petersen C."/>
            <person name="Sorensen T."/>
            <person name="Nielsen M.R."/>
            <person name="Sondergaard T.E."/>
            <person name="Sorensen J.L."/>
            <person name="Fitzpatrick D.A."/>
            <person name="Frisvad J.C."/>
            <person name="Nielsen K.L."/>
        </authorList>
    </citation>
    <scope>NUCLEOTIDE SEQUENCE</scope>
    <source>
        <strain evidence="1">IBT 30728</strain>
    </source>
</reference>
<keyword evidence="2" id="KW-1185">Reference proteome</keyword>
<name>A0A9W9X774_9EURO</name>
<evidence type="ECO:0000313" key="1">
    <source>
        <dbReference type="EMBL" id="KAJ5485396.1"/>
    </source>
</evidence>
<gene>
    <name evidence="1" type="ORF">N7539_005384</name>
</gene>
<dbReference type="Proteomes" id="UP001148312">
    <property type="component" value="Unassembled WGS sequence"/>
</dbReference>
<dbReference type="RefSeq" id="XP_056790180.1">
    <property type="nucleotide sequence ID" value="XM_056934986.1"/>
</dbReference>
<organism evidence="1 2">
    <name type="scientific">Penicillium diatomitis</name>
    <dbReference type="NCBI Taxonomy" id="2819901"/>
    <lineage>
        <taxon>Eukaryota</taxon>
        <taxon>Fungi</taxon>
        <taxon>Dikarya</taxon>
        <taxon>Ascomycota</taxon>
        <taxon>Pezizomycotina</taxon>
        <taxon>Eurotiomycetes</taxon>
        <taxon>Eurotiomycetidae</taxon>
        <taxon>Eurotiales</taxon>
        <taxon>Aspergillaceae</taxon>
        <taxon>Penicillium</taxon>
    </lineage>
</organism>
<dbReference type="AlphaFoldDB" id="A0A9W9X774"/>
<dbReference type="EMBL" id="JAPWDQ010000005">
    <property type="protein sequence ID" value="KAJ5485396.1"/>
    <property type="molecule type" value="Genomic_DNA"/>
</dbReference>
<reference evidence="1" key="1">
    <citation type="submission" date="2022-12" db="EMBL/GenBank/DDBJ databases">
        <authorList>
            <person name="Petersen C."/>
        </authorList>
    </citation>
    <scope>NUCLEOTIDE SEQUENCE</scope>
    <source>
        <strain evidence="1">IBT 30728</strain>
    </source>
</reference>
<accession>A0A9W9X774</accession>
<sequence>MDKMNGYTRAIKRERGCLWDKGASKVQMDHRGSEANAEDCGVGTQSTEARRTVECWEGAAAEKKWRWMQNRKSTRQSRLMHSSRVAKLW</sequence>
<proteinExistence type="predicted"/>
<comment type="caution">
    <text evidence="1">The sequence shown here is derived from an EMBL/GenBank/DDBJ whole genome shotgun (WGS) entry which is preliminary data.</text>
</comment>
<evidence type="ECO:0000313" key="2">
    <source>
        <dbReference type="Proteomes" id="UP001148312"/>
    </source>
</evidence>
<dbReference type="GeneID" id="81625235"/>